<dbReference type="CDD" id="cd06530">
    <property type="entry name" value="S26_SPase_I"/>
    <property type="match status" value="1"/>
</dbReference>
<name>A0A098E9R4_9ZZZZ</name>
<dbReference type="EMBL" id="CCXY01000122">
    <property type="protein sequence ID" value="CEG12261.1"/>
    <property type="molecule type" value="Genomic_DNA"/>
</dbReference>
<dbReference type="InterPro" id="IPR001733">
    <property type="entry name" value="Peptidase_S26B"/>
</dbReference>
<keyword evidence="1" id="KW-1133">Transmembrane helix</keyword>
<protein>
    <submittedName>
        <fullName evidence="2">Putative signal peptidase (S26 type)</fullName>
    </submittedName>
</protein>
<proteinExistence type="predicted"/>
<keyword evidence="1" id="KW-0472">Membrane</keyword>
<evidence type="ECO:0000313" key="2">
    <source>
        <dbReference type="EMBL" id="CEG12261.1"/>
    </source>
</evidence>
<feature type="transmembrane region" description="Helical" evidence="1">
    <location>
        <begin position="23"/>
        <end position="41"/>
    </location>
</feature>
<reference evidence="2" key="1">
    <citation type="submission" date="2014-09" db="EMBL/GenBank/DDBJ databases">
        <authorList>
            <person name="Probst J Alexander"/>
        </authorList>
    </citation>
    <scope>NUCLEOTIDE SEQUENCE</scope>
</reference>
<evidence type="ECO:0000256" key="1">
    <source>
        <dbReference type="SAM" id="Phobius"/>
    </source>
</evidence>
<dbReference type="PANTHER" id="PTHR10806:SF6">
    <property type="entry name" value="SIGNAL PEPTIDASE COMPLEX CATALYTIC SUBUNIT SEC11"/>
    <property type="match status" value="1"/>
</dbReference>
<gene>
    <name evidence="2" type="ORF">MSIBF_A2080010</name>
</gene>
<dbReference type="GO" id="GO:0016020">
    <property type="term" value="C:membrane"/>
    <property type="evidence" value="ECO:0007669"/>
    <property type="project" value="InterPro"/>
</dbReference>
<organism evidence="2">
    <name type="scientific">groundwater metagenome</name>
    <dbReference type="NCBI Taxonomy" id="717931"/>
    <lineage>
        <taxon>unclassified sequences</taxon>
        <taxon>metagenomes</taxon>
        <taxon>ecological metagenomes</taxon>
    </lineage>
</organism>
<keyword evidence="1" id="KW-0812">Transmembrane</keyword>
<sequence>MQSSKSNPKFDVKHEVFSLAQDVIYALVAVLIVFGAMYLILGPPFPPVVVVVSTSMLHEDGDTQWKTWLEENNLNYTNFPLIGGFDKGDLIITKRTTNISLGDVIIYERDLEHYGLESAPIIHRAVGVITIRDWKFENYTGTLDCIDEAQIEGAIDDVKMCNEETTNYNTTTLIIKEACQYKNFPKEGNFKFYITKGDNNPISDQCGLMGGTHTSMRLIPETQIITNAWILIPKVGYIKIWMNDAISFISSPFRGH</sequence>
<dbReference type="PANTHER" id="PTHR10806">
    <property type="entry name" value="SIGNAL PEPTIDASE COMPLEX CATALYTIC SUBUNIT SEC11"/>
    <property type="match status" value="1"/>
</dbReference>
<accession>A0A098E9R4</accession>
<dbReference type="GO" id="GO:0004252">
    <property type="term" value="F:serine-type endopeptidase activity"/>
    <property type="evidence" value="ECO:0007669"/>
    <property type="project" value="InterPro"/>
</dbReference>
<dbReference type="GO" id="GO:0006465">
    <property type="term" value="P:signal peptide processing"/>
    <property type="evidence" value="ECO:0007669"/>
    <property type="project" value="InterPro"/>
</dbReference>
<dbReference type="AlphaFoldDB" id="A0A098E9R4"/>
<dbReference type="InterPro" id="IPR019533">
    <property type="entry name" value="Peptidase_S26"/>
</dbReference>